<dbReference type="Proteomes" id="UP001055553">
    <property type="component" value="Chromosome"/>
</dbReference>
<keyword evidence="1" id="KW-0175">Coiled coil</keyword>
<proteinExistence type="predicted"/>
<dbReference type="AlphaFoldDB" id="A0A915SSV1"/>
<dbReference type="SUPFAM" id="SSF159659">
    <property type="entry name" value="Cgl1923-like"/>
    <property type="match status" value="1"/>
</dbReference>
<evidence type="ECO:0008006" key="4">
    <source>
        <dbReference type="Google" id="ProtNLM"/>
    </source>
</evidence>
<reference evidence="3" key="1">
    <citation type="journal article" date="2022" name="Int. J. Syst. Evol. Microbiol.">
        <title>Nanobdella aerobiophila gen. nov., sp. nov., a thermoacidophilic, obligate ectosymbiotic archaeon, and proposal of Nanobdellaceae fam. nov., Nanobdellales ord. nov. and Nanobdellia class. nov.</title>
        <authorList>
            <person name="Kato S."/>
            <person name="Ogasawara A."/>
            <person name="Itoh T."/>
            <person name="Sakai H.D."/>
            <person name="Shimizu M."/>
            <person name="Yuki M."/>
            <person name="Kaneko M."/>
            <person name="Takashina T."/>
            <person name="Ohkuma M."/>
        </authorList>
    </citation>
    <scope>NUCLEOTIDE SEQUENCE [LARGE SCALE GENOMIC DNA]</scope>
    <source>
        <strain evidence="3">MJ1</strain>
    </source>
</reference>
<gene>
    <name evidence="2" type="ORF">MJ1_0463</name>
</gene>
<dbReference type="RefSeq" id="WP_258392937.1">
    <property type="nucleotide sequence ID" value="NZ_AP019769.1"/>
</dbReference>
<dbReference type="PANTHER" id="PTHR35610">
    <property type="entry name" value="3-ISOPROPYLMALATE DEHYDRATASE-RELATED"/>
    <property type="match status" value="1"/>
</dbReference>
<dbReference type="GeneID" id="74568410"/>
<accession>A0A915SSV1</accession>
<dbReference type="EMBL" id="AP019769">
    <property type="protein sequence ID" value="BBL45621.1"/>
    <property type="molecule type" value="Genomic_DNA"/>
</dbReference>
<dbReference type="KEGG" id="naer:MJ1_0463"/>
<dbReference type="Pfam" id="PF09754">
    <property type="entry name" value="PAC2"/>
    <property type="match status" value="1"/>
</dbReference>
<dbReference type="InterPro" id="IPR019151">
    <property type="entry name" value="Proteasome_assmbl_chaperone_2"/>
</dbReference>
<keyword evidence="3" id="KW-1185">Reference proteome</keyword>
<dbReference type="PANTHER" id="PTHR35610:SF3">
    <property type="entry name" value="PROTEASOME ASSEMBLY CHAPERONE FAMILY PROTEIN"/>
    <property type="match status" value="1"/>
</dbReference>
<sequence length="267" mass="30912">MEFILDNNILKNMKNAVFLYSIGGGFGNVAKVVGKTMIRSFKSVLVGRILSDFFPDLVYINKKGIVSDNISYKLYNLKVNETDFLILYGDFQVSVLEDPGLSLYLRYRFMNKLFKKLKRYDIKEYAILGGSYNSNVELEAEDPNYMFAFNKFYNINNIKEKIGDINIFKSQSIVGMSGLTLYYSQLYKKPAYALLVQTYPTNQINGYYASSKALEILGKIYNFNIDLTGLREKGKKLKESIEKDISRLKELQENQKKSEERSRYYFG</sequence>
<name>A0A915SSV1_9ARCH</name>
<feature type="coiled-coil region" evidence="1">
    <location>
        <begin position="234"/>
        <end position="261"/>
    </location>
</feature>
<evidence type="ECO:0000313" key="2">
    <source>
        <dbReference type="EMBL" id="BBL45621.1"/>
    </source>
</evidence>
<organism evidence="2 3">
    <name type="scientific">Nanobdella aerobiophila</name>
    <dbReference type="NCBI Taxonomy" id="2586965"/>
    <lineage>
        <taxon>Archaea</taxon>
        <taxon>Nanobdellota</taxon>
        <taxon>Nanobdellia</taxon>
        <taxon>Nanobdellales</taxon>
        <taxon>Nanobdellaceae</taxon>
        <taxon>Nanobdella</taxon>
    </lineage>
</organism>
<evidence type="ECO:0000313" key="3">
    <source>
        <dbReference type="Proteomes" id="UP001055553"/>
    </source>
</evidence>
<protein>
    <recommendedName>
        <fullName evidence="4">PAC2 family protein</fullName>
    </recommendedName>
</protein>
<evidence type="ECO:0000256" key="1">
    <source>
        <dbReference type="SAM" id="Coils"/>
    </source>
</evidence>
<dbReference type="Gene3D" id="3.40.50.10900">
    <property type="entry name" value="PAC-like subunit"/>
    <property type="match status" value="1"/>
</dbReference>
<dbReference type="InterPro" id="IPR038389">
    <property type="entry name" value="PSMG2_sf"/>
</dbReference>